<sequence>MSIGAWNPGARASSPNPCCATVAMTTSTSSSLLLSLHACAPSHNPSCPSPVWHRNRHASHASAMPLVRHNSQSGNASFRTSLGRLWKTTHLPDYLGFFILLVAWILIVQFQNPFHQLFFVNDLRISFPFATKQRVPESMNFVYALYIPMAILIAYNVVTRASAAKHQATYLTYGISIVVTAFLTDVVKNAVGRPRPDFLSRCVPSADIKPNVPVSIEACTAPDGYILQDGWRSFPSGHSSFSFAGLTTFALFFAGQLHVFRYATGGRDLSRALLCLVPLLGAAMIAISRCQDYRHDVYDVCAGSALGITVAYWSYRRHWPHLSSPNCHEPHPPPTDAEVSSLEWQRVHDEEEGRVDD</sequence>
<feature type="transmembrane region" description="Helical" evidence="7">
    <location>
        <begin position="170"/>
        <end position="191"/>
    </location>
</feature>
<dbReference type="InterPro" id="IPR036938">
    <property type="entry name" value="PAP2/HPO_sf"/>
</dbReference>
<proteinExistence type="inferred from homology"/>
<dbReference type="PANTHER" id="PTHR10165:SF35">
    <property type="entry name" value="RE23632P"/>
    <property type="match status" value="1"/>
</dbReference>
<dbReference type="GO" id="GO:0006644">
    <property type="term" value="P:phospholipid metabolic process"/>
    <property type="evidence" value="ECO:0007669"/>
    <property type="project" value="InterPro"/>
</dbReference>
<dbReference type="GO" id="GO:0008195">
    <property type="term" value="F:phosphatidate phosphatase activity"/>
    <property type="evidence" value="ECO:0007669"/>
    <property type="project" value="TreeGrafter"/>
</dbReference>
<dbReference type="PANTHER" id="PTHR10165">
    <property type="entry name" value="LIPID PHOSPHATE PHOSPHATASE"/>
    <property type="match status" value="1"/>
</dbReference>
<dbReference type="AlphaFoldDB" id="A0A8K0SSC6"/>
<organism evidence="9 10">
    <name type="scientific">Stachybotrys elegans</name>
    <dbReference type="NCBI Taxonomy" id="80388"/>
    <lineage>
        <taxon>Eukaryota</taxon>
        <taxon>Fungi</taxon>
        <taxon>Dikarya</taxon>
        <taxon>Ascomycota</taxon>
        <taxon>Pezizomycotina</taxon>
        <taxon>Sordariomycetes</taxon>
        <taxon>Hypocreomycetidae</taxon>
        <taxon>Hypocreales</taxon>
        <taxon>Stachybotryaceae</taxon>
        <taxon>Stachybotrys</taxon>
    </lineage>
</organism>
<dbReference type="OrthoDB" id="10030083at2759"/>
<evidence type="ECO:0000259" key="8">
    <source>
        <dbReference type="SMART" id="SM00014"/>
    </source>
</evidence>
<evidence type="ECO:0000313" key="10">
    <source>
        <dbReference type="Proteomes" id="UP000813444"/>
    </source>
</evidence>
<dbReference type="GO" id="GO:0046839">
    <property type="term" value="P:phospholipid dephosphorylation"/>
    <property type="evidence" value="ECO:0007669"/>
    <property type="project" value="TreeGrafter"/>
</dbReference>
<evidence type="ECO:0000256" key="1">
    <source>
        <dbReference type="ARBA" id="ARBA00004141"/>
    </source>
</evidence>
<feature type="compositionally biased region" description="Basic and acidic residues" evidence="6">
    <location>
        <begin position="345"/>
        <end position="357"/>
    </location>
</feature>
<evidence type="ECO:0000256" key="2">
    <source>
        <dbReference type="ARBA" id="ARBA00008816"/>
    </source>
</evidence>
<dbReference type="Pfam" id="PF01569">
    <property type="entry name" value="PAP2"/>
    <property type="match status" value="1"/>
</dbReference>
<dbReference type="CDD" id="cd03390">
    <property type="entry name" value="PAP2_containing_1_like"/>
    <property type="match status" value="1"/>
</dbReference>
<dbReference type="InterPro" id="IPR000326">
    <property type="entry name" value="PAP2/HPO"/>
</dbReference>
<comment type="caution">
    <text evidence="9">The sequence shown here is derived from an EMBL/GenBank/DDBJ whole genome shotgun (WGS) entry which is preliminary data.</text>
</comment>
<keyword evidence="10" id="KW-1185">Reference proteome</keyword>
<dbReference type="EMBL" id="JAGPNK010000004">
    <property type="protein sequence ID" value="KAH7323094.1"/>
    <property type="molecule type" value="Genomic_DNA"/>
</dbReference>
<protein>
    <submittedName>
        <fullName evidence="9">Phosphatidic acid phosphatase type 2/haloperoxidase</fullName>
    </submittedName>
</protein>
<reference evidence="9" key="1">
    <citation type="journal article" date="2021" name="Nat. Commun.">
        <title>Genetic determinants of endophytism in the Arabidopsis root mycobiome.</title>
        <authorList>
            <person name="Mesny F."/>
            <person name="Miyauchi S."/>
            <person name="Thiergart T."/>
            <person name="Pickel B."/>
            <person name="Atanasova L."/>
            <person name="Karlsson M."/>
            <person name="Huettel B."/>
            <person name="Barry K.W."/>
            <person name="Haridas S."/>
            <person name="Chen C."/>
            <person name="Bauer D."/>
            <person name="Andreopoulos W."/>
            <person name="Pangilinan J."/>
            <person name="LaButti K."/>
            <person name="Riley R."/>
            <person name="Lipzen A."/>
            <person name="Clum A."/>
            <person name="Drula E."/>
            <person name="Henrissat B."/>
            <person name="Kohler A."/>
            <person name="Grigoriev I.V."/>
            <person name="Martin F.M."/>
            <person name="Hacquard S."/>
        </authorList>
    </citation>
    <scope>NUCLEOTIDE SEQUENCE</scope>
    <source>
        <strain evidence="9">MPI-CAGE-CH-0235</strain>
    </source>
</reference>
<dbReference type="InterPro" id="IPR043216">
    <property type="entry name" value="PAP-like"/>
</dbReference>
<dbReference type="SMART" id="SM00014">
    <property type="entry name" value="acidPPc"/>
    <property type="match status" value="1"/>
</dbReference>
<dbReference type="SUPFAM" id="SSF48317">
    <property type="entry name" value="Acid phosphatase/Vanadium-dependent haloperoxidase"/>
    <property type="match status" value="1"/>
</dbReference>
<name>A0A8K0SSC6_9HYPO</name>
<feature type="domain" description="Phosphatidic acid phosphatase type 2/haloperoxidase" evidence="8">
    <location>
        <begin position="170"/>
        <end position="315"/>
    </location>
</feature>
<feature type="transmembrane region" description="Helical" evidence="7">
    <location>
        <begin position="141"/>
        <end position="158"/>
    </location>
</feature>
<gene>
    <name evidence="9" type="ORF">B0I35DRAFT_427092</name>
</gene>
<dbReference type="Proteomes" id="UP000813444">
    <property type="component" value="Unassembled WGS sequence"/>
</dbReference>
<evidence type="ECO:0000256" key="3">
    <source>
        <dbReference type="ARBA" id="ARBA00022692"/>
    </source>
</evidence>
<keyword evidence="4 7" id="KW-1133">Transmembrane helix</keyword>
<comment type="similarity">
    <text evidence="2">Belongs to the PA-phosphatase related phosphoesterase family.</text>
</comment>
<evidence type="ECO:0000256" key="5">
    <source>
        <dbReference type="ARBA" id="ARBA00023136"/>
    </source>
</evidence>
<feature type="transmembrane region" description="Helical" evidence="7">
    <location>
        <begin position="272"/>
        <end position="291"/>
    </location>
</feature>
<evidence type="ECO:0000256" key="7">
    <source>
        <dbReference type="SAM" id="Phobius"/>
    </source>
</evidence>
<feature type="transmembrane region" description="Helical" evidence="7">
    <location>
        <begin position="241"/>
        <end position="260"/>
    </location>
</feature>
<dbReference type="Gene3D" id="1.20.144.10">
    <property type="entry name" value="Phosphatidic acid phosphatase type 2/haloperoxidase"/>
    <property type="match status" value="1"/>
</dbReference>
<evidence type="ECO:0000256" key="4">
    <source>
        <dbReference type="ARBA" id="ARBA00022989"/>
    </source>
</evidence>
<dbReference type="GO" id="GO:0016020">
    <property type="term" value="C:membrane"/>
    <property type="evidence" value="ECO:0007669"/>
    <property type="project" value="UniProtKB-SubCell"/>
</dbReference>
<accession>A0A8K0SSC6</accession>
<feature type="transmembrane region" description="Helical" evidence="7">
    <location>
        <begin position="94"/>
        <end position="111"/>
    </location>
</feature>
<keyword evidence="5 7" id="KW-0472">Membrane</keyword>
<comment type="subcellular location">
    <subcellularLocation>
        <location evidence="1">Membrane</location>
        <topology evidence="1">Multi-pass membrane protein</topology>
    </subcellularLocation>
</comment>
<feature type="region of interest" description="Disordered" evidence="6">
    <location>
        <begin position="326"/>
        <end position="357"/>
    </location>
</feature>
<keyword evidence="3 7" id="KW-0812">Transmembrane</keyword>
<evidence type="ECO:0000313" key="9">
    <source>
        <dbReference type="EMBL" id="KAH7323094.1"/>
    </source>
</evidence>
<evidence type="ECO:0000256" key="6">
    <source>
        <dbReference type="SAM" id="MobiDB-lite"/>
    </source>
</evidence>